<keyword evidence="6 7" id="KW-0472">Membrane</keyword>
<evidence type="ECO:0000256" key="4">
    <source>
        <dbReference type="ARBA" id="ARBA00022692"/>
    </source>
</evidence>
<sequence length="427" mass="45472">MRFRELHRTLRLRIVIAFVQRFFDIMLVPLMVIHFAKLYGVATAGLMTLAVSAAAITCNLVGGHLSDTYGRRPVLLAGELGAGLSYAGLALVASPVGNGDGVVMYVLYLAAASCAGVALPANDAMLVDLTTPETRTGVYTINYWCTNVAFMLGSLVGGFLYHGYFFHLLTAAAVMLCAVTAVTWFGVSETAPAGGVAHPRGVKSALTGYVSVVRDRLFLRLALAALLVRSVEVQISSSIAVRLGEDFTPQELFHVGSWRVDVNGVNMLGIMRAVNTLLIVCCALWVGRLLGRTDERRRLVTGVAVFTAGYMVWAVSGDAWTLIVATFVVTAGELMSAPVKQTLLANSVPDESRTKYMAAYGLQVRLGLLVGSLCVTVSAVVPDWGMAGLFGVFGAGAIVLYRSLFRAQDARAAAAAIPELPEKDNAQ</sequence>
<feature type="transmembrane region" description="Helical" evidence="7">
    <location>
        <begin position="38"/>
        <end position="62"/>
    </location>
</feature>
<dbReference type="Gene3D" id="1.20.1250.20">
    <property type="entry name" value="MFS general substrate transporter like domains"/>
    <property type="match status" value="1"/>
</dbReference>
<proteinExistence type="predicted"/>
<keyword evidence="5 7" id="KW-1133">Transmembrane helix</keyword>
<dbReference type="PANTHER" id="PTHR23517">
    <property type="entry name" value="RESISTANCE PROTEIN MDTM, PUTATIVE-RELATED-RELATED"/>
    <property type="match status" value="1"/>
</dbReference>
<dbReference type="InterPro" id="IPR011701">
    <property type="entry name" value="MFS"/>
</dbReference>
<evidence type="ECO:0000313" key="10">
    <source>
        <dbReference type="EMBL" id="WMC87379.1"/>
    </source>
</evidence>
<dbReference type="GO" id="GO:0022857">
    <property type="term" value="F:transmembrane transporter activity"/>
    <property type="evidence" value="ECO:0007669"/>
    <property type="project" value="InterPro"/>
</dbReference>
<dbReference type="EMBL" id="CP121271">
    <property type="protein sequence ID" value="WMC87379.1"/>
    <property type="molecule type" value="Genomic_DNA"/>
</dbReference>
<feature type="domain" description="Major facilitator superfamily (MFS) profile" evidence="8">
    <location>
        <begin position="218"/>
        <end position="427"/>
    </location>
</feature>
<dbReference type="InterPro" id="IPR020846">
    <property type="entry name" value="MFS_dom"/>
</dbReference>
<evidence type="ECO:0000259" key="8">
    <source>
        <dbReference type="PROSITE" id="PS50850"/>
    </source>
</evidence>
<keyword evidence="3" id="KW-1003">Cell membrane</keyword>
<evidence type="ECO:0000256" key="1">
    <source>
        <dbReference type="ARBA" id="ARBA00004651"/>
    </source>
</evidence>
<feature type="transmembrane region" description="Helical" evidence="7">
    <location>
        <begin position="74"/>
        <end position="96"/>
    </location>
</feature>
<feature type="transmembrane region" description="Helical" evidence="7">
    <location>
        <begin position="102"/>
        <end position="121"/>
    </location>
</feature>
<evidence type="ECO:0000313" key="12">
    <source>
        <dbReference type="Proteomes" id="UP001605990"/>
    </source>
</evidence>
<gene>
    <name evidence="9" type="ORF">ACGU38_29545</name>
    <name evidence="10" type="ORF">P7W03_18260</name>
</gene>
<evidence type="ECO:0000256" key="2">
    <source>
        <dbReference type="ARBA" id="ARBA00022448"/>
    </source>
</evidence>
<feature type="transmembrane region" description="Helical" evidence="7">
    <location>
        <begin position="360"/>
        <end position="381"/>
    </location>
</feature>
<evidence type="ECO:0000313" key="9">
    <source>
        <dbReference type="EMBL" id="MFG6299489.1"/>
    </source>
</evidence>
<dbReference type="PROSITE" id="PS50850">
    <property type="entry name" value="MFS"/>
    <property type="match status" value="2"/>
</dbReference>
<keyword evidence="4 7" id="KW-0812">Transmembrane</keyword>
<dbReference type="Proteomes" id="UP001231701">
    <property type="component" value="Chromosome"/>
</dbReference>
<name>A0AAX3ZJJ3_STRRO</name>
<dbReference type="RefSeq" id="WP_019331197.1">
    <property type="nucleotide sequence ID" value="NZ_CP121271.1"/>
</dbReference>
<reference evidence="9 12" key="2">
    <citation type="submission" date="2024-10" db="EMBL/GenBank/DDBJ databases">
        <title>Draft genome assembly of a novel steroid transforming actinomycete isolated from African clawed frog Xenopus laevis.</title>
        <authorList>
            <person name="Bragin E."/>
            <person name="Kollerov V."/>
            <person name="Donova M.V."/>
        </authorList>
    </citation>
    <scope>NUCLEOTIDE SEQUENCE [LARGE SCALE GENOMIC DNA]</scope>
    <source>
        <strain evidence="9 12">MTOC-St3</strain>
    </source>
</reference>
<dbReference type="InterPro" id="IPR050171">
    <property type="entry name" value="MFS_Transporters"/>
</dbReference>
<evidence type="ECO:0000256" key="7">
    <source>
        <dbReference type="SAM" id="Phobius"/>
    </source>
</evidence>
<dbReference type="AlphaFoldDB" id="A0AAX3ZJJ3"/>
<feature type="transmembrane region" description="Helical" evidence="7">
    <location>
        <begin position="264"/>
        <end position="287"/>
    </location>
</feature>
<dbReference type="PANTHER" id="PTHR23517:SF3">
    <property type="entry name" value="INTEGRAL MEMBRANE TRANSPORT PROTEIN"/>
    <property type="match status" value="1"/>
</dbReference>
<evidence type="ECO:0000313" key="11">
    <source>
        <dbReference type="Proteomes" id="UP001231701"/>
    </source>
</evidence>
<keyword evidence="12" id="KW-1185">Reference proteome</keyword>
<dbReference type="InterPro" id="IPR036259">
    <property type="entry name" value="MFS_trans_sf"/>
</dbReference>
<feature type="transmembrane region" description="Helical" evidence="7">
    <location>
        <begin position="141"/>
        <end position="160"/>
    </location>
</feature>
<comment type="subcellular location">
    <subcellularLocation>
        <location evidence="1">Cell membrane</location>
        <topology evidence="1">Multi-pass membrane protein</topology>
    </subcellularLocation>
</comment>
<dbReference type="SUPFAM" id="SSF103473">
    <property type="entry name" value="MFS general substrate transporter"/>
    <property type="match status" value="1"/>
</dbReference>
<evidence type="ECO:0000256" key="6">
    <source>
        <dbReference type="ARBA" id="ARBA00023136"/>
    </source>
</evidence>
<dbReference type="Proteomes" id="UP001605990">
    <property type="component" value="Unassembled WGS sequence"/>
</dbReference>
<reference evidence="10" key="1">
    <citation type="submission" date="2023-03" db="EMBL/GenBank/DDBJ databases">
        <title>Borrelidin-producing and root-colonizing Streptomyces rochei is a potent biopesticide for soil-borne oomycete-caused plant diseases.</title>
        <authorList>
            <person name="Zhou D."/>
            <person name="Wang X."/>
            <person name="Navarro-Munoz J.C."/>
            <person name="Li W."/>
            <person name="Li J."/>
            <person name="Jiu M."/>
            <person name="Deng S."/>
            <person name="Ye Y."/>
            <person name="Daly P."/>
            <person name="Wei L."/>
        </authorList>
    </citation>
    <scope>NUCLEOTIDE SEQUENCE</scope>
    <source>
        <strain evidence="10">JK1</strain>
    </source>
</reference>
<dbReference type="GO" id="GO:0005886">
    <property type="term" value="C:plasma membrane"/>
    <property type="evidence" value="ECO:0007669"/>
    <property type="project" value="UniProtKB-SubCell"/>
</dbReference>
<dbReference type="GeneID" id="90944009"/>
<accession>A0AAX3ZJJ3</accession>
<feature type="transmembrane region" description="Helical" evidence="7">
    <location>
        <begin position="387"/>
        <end position="405"/>
    </location>
</feature>
<dbReference type="Pfam" id="PF07690">
    <property type="entry name" value="MFS_1"/>
    <property type="match status" value="1"/>
</dbReference>
<feature type="transmembrane region" description="Helical" evidence="7">
    <location>
        <begin position="12"/>
        <end position="32"/>
    </location>
</feature>
<feature type="transmembrane region" description="Helical" evidence="7">
    <location>
        <begin position="166"/>
        <end position="187"/>
    </location>
</feature>
<protein>
    <submittedName>
        <fullName evidence="10">MFS transporter</fullName>
    </submittedName>
</protein>
<organism evidence="10 11">
    <name type="scientific">Streptomyces rochei</name>
    <name type="common">Streptomyces parvullus</name>
    <dbReference type="NCBI Taxonomy" id="1928"/>
    <lineage>
        <taxon>Bacteria</taxon>
        <taxon>Bacillati</taxon>
        <taxon>Actinomycetota</taxon>
        <taxon>Actinomycetes</taxon>
        <taxon>Kitasatosporales</taxon>
        <taxon>Streptomycetaceae</taxon>
        <taxon>Streptomyces</taxon>
        <taxon>Streptomyces rochei group</taxon>
    </lineage>
</organism>
<evidence type="ECO:0000256" key="5">
    <source>
        <dbReference type="ARBA" id="ARBA00022989"/>
    </source>
</evidence>
<feature type="domain" description="Major facilitator superfamily (MFS) profile" evidence="8">
    <location>
        <begin position="1"/>
        <end position="191"/>
    </location>
</feature>
<keyword evidence="2" id="KW-0813">Transport</keyword>
<dbReference type="EMBL" id="JBIENY010000421">
    <property type="protein sequence ID" value="MFG6299489.1"/>
    <property type="molecule type" value="Genomic_DNA"/>
</dbReference>
<evidence type="ECO:0000256" key="3">
    <source>
        <dbReference type="ARBA" id="ARBA00022475"/>
    </source>
</evidence>